<dbReference type="Proteomes" id="UP000783287">
    <property type="component" value="Unassembled WGS sequence"/>
</dbReference>
<feature type="region of interest" description="Disordered" evidence="1">
    <location>
        <begin position="254"/>
        <end position="302"/>
    </location>
</feature>
<reference evidence="3" key="2">
    <citation type="journal article" date="2021" name="Microbiome">
        <title>Successional dynamics and alternative stable states in a saline activated sludge microbial community over 9 years.</title>
        <authorList>
            <person name="Wang Y."/>
            <person name="Ye J."/>
            <person name="Ju F."/>
            <person name="Liu L."/>
            <person name="Boyd J.A."/>
            <person name="Deng Y."/>
            <person name="Parks D.H."/>
            <person name="Jiang X."/>
            <person name="Yin X."/>
            <person name="Woodcroft B.J."/>
            <person name="Tyson G.W."/>
            <person name="Hugenholtz P."/>
            <person name="Polz M.F."/>
            <person name="Zhang T."/>
        </authorList>
    </citation>
    <scope>NUCLEOTIDE SEQUENCE</scope>
    <source>
        <strain evidence="3">HKST-UBA14</strain>
    </source>
</reference>
<evidence type="ECO:0000256" key="1">
    <source>
        <dbReference type="SAM" id="MobiDB-lite"/>
    </source>
</evidence>
<feature type="transmembrane region" description="Helical" evidence="2">
    <location>
        <begin position="73"/>
        <end position="90"/>
    </location>
</feature>
<dbReference type="GO" id="GO:0016020">
    <property type="term" value="C:membrane"/>
    <property type="evidence" value="ECO:0007669"/>
    <property type="project" value="InterPro"/>
</dbReference>
<evidence type="ECO:0000313" key="4">
    <source>
        <dbReference type="Proteomes" id="UP000783287"/>
    </source>
</evidence>
<keyword evidence="2" id="KW-1133">Transmembrane helix</keyword>
<feature type="transmembrane region" description="Helical" evidence="2">
    <location>
        <begin position="166"/>
        <end position="187"/>
    </location>
</feature>
<feature type="transmembrane region" description="Helical" evidence="2">
    <location>
        <begin position="43"/>
        <end position="61"/>
    </location>
</feature>
<comment type="caution">
    <text evidence="3">The sequence shown here is derived from an EMBL/GenBank/DDBJ whole genome shotgun (WGS) entry which is preliminary data.</text>
</comment>
<feature type="compositionally biased region" description="Polar residues" evidence="1">
    <location>
        <begin position="281"/>
        <end position="302"/>
    </location>
</feature>
<organism evidence="3 4">
    <name type="scientific">Candidatus Dojkabacteria bacterium</name>
    <dbReference type="NCBI Taxonomy" id="2099670"/>
    <lineage>
        <taxon>Bacteria</taxon>
        <taxon>Candidatus Dojkabacteria</taxon>
    </lineage>
</organism>
<reference evidence="3" key="1">
    <citation type="submission" date="2020-04" db="EMBL/GenBank/DDBJ databases">
        <authorList>
            <person name="Zhang T."/>
        </authorList>
    </citation>
    <scope>NUCLEOTIDE SEQUENCE</scope>
    <source>
        <strain evidence="3">HKST-UBA14</strain>
    </source>
</reference>
<protein>
    <submittedName>
        <fullName evidence="3">YggT family protein</fullName>
    </submittedName>
</protein>
<keyword evidence="2" id="KW-0472">Membrane</keyword>
<feature type="compositionally biased region" description="Polar residues" evidence="1">
    <location>
        <begin position="254"/>
        <end position="269"/>
    </location>
</feature>
<dbReference type="AlphaFoldDB" id="A0A955L5W5"/>
<evidence type="ECO:0000256" key="2">
    <source>
        <dbReference type="SAM" id="Phobius"/>
    </source>
</evidence>
<keyword evidence="2" id="KW-0812">Transmembrane</keyword>
<dbReference type="Pfam" id="PF02325">
    <property type="entry name" value="CCB3_YggT"/>
    <property type="match status" value="1"/>
</dbReference>
<accession>A0A955L5W5</accession>
<gene>
    <name evidence="3" type="ORF">KC909_04415</name>
</gene>
<proteinExistence type="predicted"/>
<dbReference type="InterPro" id="IPR003425">
    <property type="entry name" value="CCB3/YggT"/>
</dbReference>
<feature type="transmembrane region" description="Helical" evidence="2">
    <location>
        <begin position="12"/>
        <end position="31"/>
    </location>
</feature>
<name>A0A955L5W5_9BACT</name>
<dbReference type="EMBL" id="JAGQLK010000094">
    <property type="protein sequence ID" value="MCA9383586.1"/>
    <property type="molecule type" value="Genomic_DNA"/>
</dbReference>
<evidence type="ECO:0000313" key="3">
    <source>
        <dbReference type="EMBL" id="MCA9383586.1"/>
    </source>
</evidence>
<sequence>MDFKQFKKRSAIIIYGIFGFIVAIIFIRILLKALGANPDANFVVFWYDLSYFFVGIFDGIYPNIAPESSNLVIELYSIVAMLFYMLLSFLTSKSINSVADSSALRVIQNIVDALFKFAEFLLITRFIFKITSASTASTFVEFIYSVSALVYEPFRNIFPTIKVENFNIVFETSTLLAIIVIIIFDIITEGIIEKLMDTDEPKEQSMNNNSGFAMAAQAPQQQQPHTQPANITINIPQPQAQPAQQPIIDNRTVQVYPSGNYPGQGQNHLEGQRPAPDLQLPGNNAQTPVFGQNASRNPNQGA</sequence>